<evidence type="ECO:0000313" key="1">
    <source>
        <dbReference type="EMBL" id="EJF39493.1"/>
    </source>
</evidence>
<reference evidence="1 2" key="1">
    <citation type="submission" date="2012-05" db="EMBL/GenBank/DDBJ databases">
        <authorList>
            <person name="Harkins D.M."/>
            <person name="Madupu R."/>
            <person name="Durkin A.S."/>
            <person name="Torralba M."/>
            <person name="Methe B."/>
            <person name="Sutton G.G."/>
            <person name="Nelson K.E."/>
        </authorList>
    </citation>
    <scope>NUCLEOTIDE SEQUENCE [LARGE SCALE GENOMIC DNA]</scope>
    <source>
        <strain evidence="1 2">F0489</strain>
    </source>
</reference>
<dbReference type="Proteomes" id="UP000002941">
    <property type="component" value="Unassembled WGS sequence"/>
</dbReference>
<gene>
    <name evidence="1" type="ORF">HMPREF1318_0068</name>
</gene>
<sequence length="56" mass="6650">MRLVKGLEFVSVACDGVDVTSLRRNIRHFKHVFEEVLDVLPTSRYRIEQMFVEHVF</sequence>
<organism evidence="1 2">
    <name type="scientific">Actinomyces massiliensis F0489</name>
    <dbReference type="NCBI Taxonomy" id="1125718"/>
    <lineage>
        <taxon>Bacteria</taxon>
        <taxon>Bacillati</taxon>
        <taxon>Actinomycetota</taxon>
        <taxon>Actinomycetes</taxon>
        <taxon>Actinomycetales</taxon>
        <taxon>Actinomycetaceae</taxon>
        <taxon>Actinomyces</taxon>
    </lineage>
</organism>
<dbReference type="EMBL" id="AKFT01000177">
    <property type="protein sequence ID" value="EJF39493.1"/>
    <property type="molecule type" value="Genomic_DNA"/>
</dbReference>
<dbReference type="PATRIC" id="fig|1125718.3.peg.2236"/>
<protein>
    <submittedName>
        <fullName evidence="1">Uncharacterized protein</fullName>
    </submittedName>
</protein>
<dbReference type="AlphaFoldDB" id="J1H2L5"/>
<name>J1H2L5_9ACTO</name>
<keyword evidence="2" id="KW-1185">Reference proteome</keyword>
<evidence type="ECO:0000313" key="2">
    <source>
        <dbReference type="Proteomes" id="UP000002941"/>
    </source>
</evidence>
<proteinExistence type="predicted"/>
<comment type="caution">
    <text evidence="1">The sequence shown here is derived from an EMBL/GenBank/DDBJ whole genome shotgun (WGS) entry which is preliminary data.</text>
</comment>
<accession>J1H2L5</accession>